<feature type="domain" description="Glycosyltransferase 2-like" evidence="1">
    <location>
        <begin position="9"/>
        <end position="154"/>
    </location>
</feature>
<sequence>MTDSEPLVSVIIPTHNRPQLLERAVESVLDQTYDNLELLVVDDASDERTDLEATFDFAAIADYEYIYLDENRGGAEARNVGLDASTGEYLAFLDDDDEWLPEKIEQQVDLFKTSSDDVGLVYTAVLQRDETKEIEDVHFNPVPNEHLRDLMLKQYIGTMSSVMIRSAVLERVDGLNEEFPCWHDWEFYFRVGKEFGFDAVNKPLVRQYAGVHEQISDDFEAKQQVSKLLLEETFSDTLEEYGVTRAVRGSQLYSLSHSAYRSGRPLRALSFLLRAIAMRPFVPKYYKYLVLYSGGKRIQRWLH</sequence>
<dbReference type="PANTHER" id="PTHR22916">
    <property type="entry name" value="GLYCOSYLTRANSFERASE"/>
    <property type="match status" value="1"/>
</dbReference>
<keyword evidence="3" id="KW-1185">Reference proteome</keyword>
<gene>
    <name evidence="2" type="ORF">OB955_19980</name>
</gene>
<accession>A0ABT2QJ79</accession>
<name>A0ABT2QJ79_9EURY</name>
<dbReference type="Gene3D" id="3.90.550.10">
    <property type="entry name" value="Spore Coat Polysaccharide Biosynthesis Protein SpsA, Chain A"/>
    <property type="match status" value="1"/>
</dbReference>
<organism evidence="2 3">
    <name type="scientific">Natronoglomus mannanivorans</name>
    <dbReference type="NCBI Taxonomy" id="2979990"/>
    <lineage>
        <taxon>Archaea</taxon>
        <taxon>Methanobacteriati</taxon>
        <taxon>Methanobacteriota</taxon>
        <taxon>Stenosarchaea group</taxon>
        <taxon>Halobacteria</taxon>
        <taxon>Halobacteriales</taxon>
        <taxon>Natrialbaceae</taxon>
        <taxon>Natronoglomus</taxon>
    </lineage>
</organism>
<evidence type="ECO:0000313" key="2">
    <source>
        <dbReference type="EMBL" id="MCU4974993.1"/>
    </source>
</evidence>
<protein>
    <submittedName>
        <fullName evidence="2">Glycosyltransferase family 2 protein</fullName>
    </submittedName>
</protein>
<dbReference type="RefSeq" id="WP_338008872.1">
    <property type="nucleotide sequence ID" value="NZ_JAOPKB010000015.1"/>
</dbReference>
<proteinExistence type="predicted"/>
<evidence type="ECO:0000313" key="3">
    <source>
        <dbReference type="Proteomes" id="UP001320972"/>
    </source>
</evidence>
<dbReference type="Pfam" id="PF00535">
    <property type="entry name" value="Glycos_transf_2"/>
    <property type="match status" value="1"/>
</dbReference>
<dbReference type="InterPro" id="IPR001173">
    <property type="entry name" value="Glyco_trans_2-like"/>
</dbReference>
<dbReference type="PANTHER" id="PTHR22916:SF3">
    <property type="entry name" value="UDP-GLCNAC:BETAGAL BETA-1,3-N-ACETYLGLUCOSAMINYLTRANSFERASE-LIKE PROTEIN 1"/>
    <property type="match status" value="1"/>
</dbReference>
<dbReference type="SUPFAM" id="SSF53448">
    <property type="entry name" value="Nucleotide-diphospho-sugar transferases"/>
    <property type="match status" value="1"/>
</dbReference>
<dbReference type="EMBL" id="JAOPKB010000015">
    <property type="protein sequence ID" value="MCU4974993.1"/>
    <property type="molecule type" value="Genomic_DNA"/>
</dbReference>
<dbReference type="CDD" id="cd00761">
    <property type="entry name" value="Glyco_tranf_GTA_type"/>
    <property type="match status" value="1"/>
</dbReference>
<dbReference type="Proteomes" id="UP001320972">
    <property type="component" value="Unassembled WGS sequence"/>
</dbReference>
<dbReference type="InterPro" id="IPR029044">
    <property type="entry name" value="Nucleotide-diphossugar_trans"/>
</dbReference>
<evidence type="ECO:0000259" key="1">
    <source>
        <dbReference type="Pfam" id="PF00535"/>
    </source>
</evidence>
<reference evidence="2 3" key="1">
    <citation type="submission" date="2022-09" db="EMBL/GenBank/DDBJ databases">
        <title>Enrichment on poylsaccharides allowed isolation of novel metabolic and taxonomic groups of Haloarchaea.</title>
        <authorList>
            <person name="Sorokin D.Y."/>
            <person name="Elcheninov A.G."/>
            <person name="Khizhniak T.V."/>
            <person name="Kolganova T.V."/>
            <person name="Kublanov I.V."/>
        </authorList>
    </citation>
    <scope>NUCLEOTIDE SEQUENCE [LARGE SCALE GENOMIC DNA]</scope>
    <source>
        <strain evidence="2 3">AArc-m2/3/4</strain>
    </source>
</reference>
<comment type="caution">
    <text evidence="2">The sequence shown here is derived from an EMBL/GenBank/DDBJ whole genome shotgun (WGS) entry which is preliminary data.</text>
</comment>